<dbReference type="Proteomes" id="UP001595696">
    <property type="component" value="Unassembled WGS sequence"/>
</dbReference>
<sequence>MEDVKNLLVAHPAQSGSPGRPAGDTGPLLRSSIVLLHTAWENYVEQIAIEGLNDLLKQIGSDHTRLPHRLRSELGAAKNPWALAGDSWKTEARAAVEREAHRLNTPNVANTEKLLDLAVGLPNALHSVSWRGVSNQKVRDNLDEFVHEIRGEIVHKGITPGPLHKAGVEGWIRFFDRLVSQVDSKVLKHKI</sequence>
<name>A0ABV8E104_9NOCA</name>
<evidence type="ECO:0000259" key="1">
    <source>
        <dbReference type="Pfam" id="PF18735"/>
    </source>
</evidence>
<organism evidence="2 3">
    <name type="scientific">Nocardia jiangsuensis</name>
    <dbReference type="NCBI Taxonomy" id="1691563"/>
    <lineage>
        <taxon>Bacteria</taxon>
        <taxon>Bacillati</taxon>
        <taxon>Actinomycetota</taxon>
        <taxon>Actinomycetes</taxon>
        <taxon>Mycobacteriales</taxon>
        <taxon>Nocardiaceae</taxon>
        <taxon>Nocardia</taxon>
    </lineage>
</organism>
<dbReference type="EMBL" id="JBHSAX010000023">
    <property type="protein sequence ID" value="MFC3965793.1"/>
    <property type="molecule type" value="Genomic_DNA"/>
</dbReference>
<gene>
    <name evidence="2" type="ORF">ACFO0B_27710</name>
</gene>
<feature type="domain" description="RiboL-PSP-HEPN" evidence="1">
    <location>
        <begin position="26"/>
        <end position="186"/>
    </location>
</feature>
<proteinExistence type="predicted"/>
<evidence type="ECO:0000313" key="2">
    <source>
        <dbReference type="EMBL" id="MFC3965793.1"/>
    </source>
</evidence>
<evidence type="ECO:0000313" key="3">
    <source>
        <dbReference type="Proteomes" id="UP001595696"/>
    </source>
</evidence>
<comment type="caution">
    <text evidence="2">The sequence shown here is derived from an EMBL/GenBank/DDBJ whole genome shotgun (WGS) entry which is preliminary data.</text>
</comment>
<reference evidence="3" key="1">
    <citation type="journal article" date="2019" name="Int. J. Syst. Evol. Microbiol.">
        <title>The Global Catalogue of Microorganisms (GCM) 10K type strain sequencing project: providing services to taxonomists for standard genome sequencing and annotation.</title>
        <authorList>
            <consortium name="The Broad Institute Genomics Platform"/>
            <consortium name="The Broad Institute Genome Sequencing Center for Infectious Disease"/>
            <person name="Wu L."/>
            <person name="Ma J."/>
        </authorList>
    </citation>
    <scope>NUCLEOTIDE SEQUENCE [LARGE SCALE GENOMIC DNA]</scope>
    <source>
        <strain evidence="3">CGMCC 4.7330</strain>
    </source>
</reference>
<accession>A0ABV8E104</accession>
<dbReference type="RefSeq" id="WP_378615973.1">
    <property type="nucleotide sequence ID" value="NZ_JBHSAX010000023.1"/>
</dbReference>
<dbReference type="InterPro" id="IPR041519">
    <property type="entry name" value="HEPN_RiboL-PSP"/>
</dbReference>
<dbReference type="Pfam" id="PF18735">
    <property type="entry name" value="HEPN_RiboL-PSP"/>
    <property type="match status" value="1"/>
</dbReference>
<keyword evidence="3" id="KW-1185">Reference proteome</keyword>
<protein>
    <submittedName>
        <fullName evidence="2">HEPN domain-containing protein</fullName>
    </submittedName>
</protein>